<dbReference type="EMBL" id="CALYLO010000011">
    <property type="protein sequence ID" value="CAH8248510.1"/>
    <property type="molecule type" value="Genomic_DNA"/>
</dbReference>
<comment type="caution">
    <text evidence="1">The sequence shown here is derived from an EMBL/GenBank/DDBJ whole genome shotgun (WGS) entry which is preliminary data.</text>
</comment>
<name>A0ABN8UEE3_9BACL</name>
<dbReference type="Proteomes" id="UP001154322">
    <property type="component" value="Unassembled WGS sequence"/>
</dbReference>
<evidence type="ECO:0000313" key="2">
    <source>
        <dbReference type="Proteomes" id="UP001154322"/>
    </source>
</evidence>
<dbReference type="RefSeq" id="WP_213430566.1">
    <property type="nucleotide sequence ID" value="NZ_AP031290.1"/>
</dbReference>
<sequence length="103" mass="12059">MKQAKPNYMQLLMKTSKEFCTVVKRTIQYEKLKPTGVYHIDGKNTHDVVIETDSRIVAIRAFKGKKNATVKEFNFSQWLETGRDFEKLKSYLNARDELSPEWA</sequence>
<gene>
    <name evidence="1" type="ORF">WJ0W_007178</name>
</gene>
<organism evidence="1 2">
    <name type="scientific">Paenibacillus melissococcoides</name>
    <dbReference type="NCBI Taxonomy" id="2912268"/>
    <lineage>
        <taxon>Bacteria</taxon>
        <taxon>Bacillati</taxon>
        <taxon>Bacillota</taxon>
        <taxon>Bacilli</taxon>
        <taxon>Bacillales</taxon>
        <taxon>Paenibacillaceae</taxon>
        <taxon>Paenibacillus</taxon>
    </lineage>
</organism>
<proteinExistence type="predicted"/>
<accession>A0ABN8UEE3</accession>
<evidence type="ECO:0000313" key="1">
    <source>
        <dbReference type="EMBL" id="CAH8248510.1"/>
    </source>
</evidence>
<protein>
    <submittedName>
        <fullName evidence="1">Uncharacterized protein</fullName>
    </submittedName>
</protein>
<reference evidence="1" key="1">
    <citation type="submission" date="2022-06" db="EMBL/GenBank/DDBJ databases">
        <authorList>
            <person name="Dietemann V."/>
            <person name="Ory F."/>
            <person name="Dainat B."/>
            <person name="Oberhansli S."/>
        </authorList>
    </citation>
    <scope>NUCLEOTIDE SEQUENCE</scope>
    <source>
        <strain evidence="1">Ena-SAMPLE-TAB-26-04-2022-14:26:32:270-5432</strain>
    </source>
</reference>
<keyword evidence="2" id="KW-1185">Reference proteome</keyword>